<keyword evidence="1" id="KW-0472">Membrane</keyword>
<evidence type="ECO:0000313" key="3">
    <source>
        <dbReference type="EMBL" id="PIT91447.1"/>
    </source>
</evidence>
<proteinExistence type="predicted"/>
<dbReference type="Proteomes" id="UP000228809">
    <property type="component" value="Unassembled WGS sequence"/>
</dbReference>
<dbReference type="AlphaFoldDB" id="A0A2M6WF81"/>
<keyword evidence="1" id="KW-1133">Transmembrane helix</keyword>
<keyword evidence="1" id="KW-0812">Transmembrane</keyword>
<evidence type="ECO:0000256" key="1">
    <source>
        <dbReference type="SAM" id="Phobius"/>
    </source>
</evidence>
<protein>
    <submittedName>
        <fullName evidence="3">Uncharacterized protein</fullName>
    </submittedName>
</protein>
<name>A0A2M6WF81_9BACT</name>
<evidence type="ECO:0000313" key="4">
    <source>
        <dbReference type="Proteomes" id="UP000228809"/>
    </source>
</evidence>
<reference evidence="4" key="1">
    <citation type="submission" date="2017-09" db="EMBL/GenBank/DDBJ databases">
        <title>Depth-based differentiation of microbial function through sediment-hosted aquifers and enrichment of novel symbionts in the deep terrestrial subsurface.</title>
        <authorList>
            <person name="Probst A.J."/>
            <person name="Ladd B."/>
            <person name="Jarett J.K."/>
            <person name="Geller-Mcgrath D.E."/>
            <person name="Sieber C.M.K."/>
            <person name="Emerson J.B."/>
            <person name="Anantharaman K."/>
            <person name="Thomas B.C."/>
            <person name="Malmstrom R."/>
            <person name="Stieglmeier M."/>
            <person name="Klingl A."/>
            <person name="Woyke T."/>
            <person name="Ryan C.M."/>
            <person name="Banfield J.F."/>
        </authorList>
    </citation>
    <scope>NUCLEOTIDE SEQUENCE [LARGE SCALE GENOMIC DNA]</scope>
</reference>
<feature type="transmembrane region" description="Helical" evidence="1">
    <location>
        <begin position="456"/>
        <end position="478"/>
    </location>
</feature>
<accession>A0A2M6WF81</accession>
<feature type="chain" id="PRO_5014844179" evidence="2">
    <location>
        <begin position="20"/>
        <end position="493"/>
    </location>
</feature>
<feature type="signal peptide" evidence="2">
    <location>
        <begin position="1"/>
        <end position="19"/>
    </location>
</feature>
<dbReference type="EMBL" id="PFBJ01000003">
    <property type="protein sequence ID" value="PIT91447.1"/>
    <property type="molecule type" value="Genomic_DNA"/>
</dbReference>
<comment type="caution">
    <text evidence="3">The sequence shown here is derived from an EMBL/GenBank/DDBJ whole genome shotgun (WGS) entry which is preliminary data.</text>
</comment>
<sequence length="493" mass="54331">MKKFLLIIPFLVFATAVHAQETLPPLEIKDGAPVPPRGALQYPVELFEGRGFIIPKSAEERIDIVPHTATAEKNSPVRACTEDWRAVSVDLQTEKDVYEPYESISFSGSIQNHSPYPIPDSHIRIRIFRKEPDENMRRRFGDHIVEEWYLPKNFSLQHGESESLSFLWVVPRGTVAGDYYTAVELIASGAFHIIGTPYSDNSSVGYVPFKISGPSRGVYVDRSTVTLAGEPYAGVGAVVEAPEQEEVTVTIPIDNTLTSNESQEVSVSWKHYSGGTFGTTYLLDASDGPSNLLLGPDAHANQTISVSTRAPGLHSIVFDVSWGGAHSLYIVRFYQYRGAYPAIRYLGVDSYPLTAKSNVVVCLEQRGEPTGFTTVDIAISEPDGRVRDTVRIREVIPSPMKEFIELLNGVSGLQSFGVYAKLKNEGHEPVELFNTYRCESLVGAPCSTSVSIFSPFAQSVLITLSCLVLLVIGAGIVLRRKGINFQNLIQKKR</sequence>
<evidence type="ECO:0000256" key="2">
    <source>
        <dbReference type="SAM" id="SignalP"/>
    </source>
</evidence>
<gene>
    <name evidence="3" type="ORF">COU17_00450</name>
</gene>
<keyword evidence="2" id="KW-0732">Signal</keyword>
<organism evidence="3 4">
    <name type="scientific">Candidatus Kaiserbacteria bacterium CG10_big_fil_rev_8_21_14_0_10_49_17</name>
    <dbReference type="NCBI Taxonomy" id="1974609"/>
    <lineage>
        <taxon>Bacteria</taxon>
        <taxon>Candidatus Kaiseribacteriota</taxon>
    </lineage>
</organism>